<dbReference type="PROSITE" id="PS51186">
    <property type="entry name" value="GNAT"/>
    <property type="match status" value="1"/>
</dbReference>
<keyword evidence="2" id="KW-0808">Transferase</keyword>
<evidence type="ECO:0000313" key="2">
    <source>
        <dbReference type="EMBL" id="TCJ88943.1"/>
    </source>
</evidence>
<sequence>MSEHKNSLGQPIGFPMQDWTGCEFPSRSEMVGQYCRLEPIDIQLHADDLYQAYGKDQDQSNWTYLPYGPFENKADFVTWLEATSLGDDPLFYTVIDLKTNQAVGVATYLRINPKDGVIEVGHIHFSPLMQQTPISTEAMYLMMRRVFNELGYRRYEWKCDSLNGPSRAAALRLGFQFEGIFRQLTMYKARNRDTAWFSILDKEWPKLEATFKSWLDPENFDETGKQRSSLASFRT</sequence>
<dbReference type="RefSeq" id="WP_131904608.1">
    <property type="nucleotide sequence ID" value="NZ_BAAAFU010000008.1"/>
</dbReference>
<evidence type="ECO:0000313" key="3">
    <source>
        <dbReference type="Proteomes" id="UP000294887"/>
    </source>
</evidence>
<dbReference type="Gene3D" id="3.40.630.30">
    <property type="match status" value="1"/>
</dbReference>
<dbReference type="GO" id="GO:0005737">
    <property type="term" value="C:cytoplasm"/>
    <property type="evidence" value="ECO:0007669"/>
    <property type="project" value="TreeGrafter"/>
</dbReference>
<dbReference type="OrthoDB" id="5295305at2"/>
<dbReference type="GO" id="GO:1990189">
    <property type="term" value="F:protein N-terminal-serine acetyltransferase activity"/>
    <property type="evidence" value="ECO:0007669"/>
    <property type="project" value="TreeGrafter"/>
</dbReference>
<dbReference type="InterPro" id="IPR016181">
    <property type="entry name" value="Acyl_CoA_acyltransferase"/>
</dbReference>
<name>A0A4R1F513_9GAMM</name>
<dbReference type="PANTHER" id="PTHR43441:SF2">
    <property type="entry name" value="FAMILY ACETYLTRANSFERASE, PUTATIVE (AFU_ORTHOLOGUE AFUA_7G00850)-RELATED"/>
    <property type="match status" value="1"/>
</dbReference>
<dbReference type="GO" id="GO:0008999">
    <property type="term" value="F:protein-N-terminal-alanine acetyltransferase activity"/>
    <property type="evidence" value="ECO:0007669"/>
    <property type="project" value="TreeGrafter"/>
</dbReference>
<organism evidence="2 3">
    <name type="scientific">Cocleimonas flava</name>
    <dbReference type="NCBI Taxonomy" id="634765"/>
    <lineage>
        <taxon>Bacteria</taxon>
        <taxon>Pseudomonadati</taxon>
        <taxon>Pseudomonadota</taxon>
        <taxon>Gammaproteobacteria</taxon>
        <taxon>Thiotrichales</taxon>
        <taxon>Thiotrichaceae</taxon>
        <taxon>Cocleimonas</taxon>
    </lineage>
</organism>
<keyword evidence="3" id="KW-1185">Reference proteome</keyword>
<gene>
    <name evidence="2" type="ORF">EV695_0803</name>
</gene>
<protein>
    <submittedName>
        <fullName evidence="2">RimJ/RimL family protein N-acetyltransferase</fullName>
    </submittedName>
</protein>
<comment type="caution">
    <text evidence="2">The sequence shown here is derived from an EMBL/GenBank/DDBJ whole genome shotgun (WGS) entry which is preliminary data.</text>
</comment>
<dbReference type="Proteomes" id="UP000294887">
    <property type="component" value="Unassembled WGS sequence"/>
</dbReference>
<proteinExistence type="predicted"/>
<dbReference type="InterPro" id="IPR000182">
    <property type="entry name" value="GNAT_dom"/>
</dbReference>
<dbReference type="SUPFAM" id="SSF55729">
    <property type="entry name" value="Acyl-CoA N-acyltransferases (Nat)"/>
    <property type="match status" value="1"/>
</dbReference>
<accession>A0A4R1F513</accession>
<dbReference type="AlphaFoldDB" id="A0A4R1F513"/>
<reference evidence="2 3" key="1">
    <citation type="submission" date="2019-03" db="EMBL/GenBank/DDBJ databases">
        <title>Genomic Encyclopedia of Type Strains, Phase IV (KMG-IV): sequencing the most valuable type-strain genomes for metagenomic binning, comparative biology and taxonomic classification.</title>
        <authorList>
            <person name="Goeker M."/>
        </authorList>
    </citation>
    <scope>NUCLEOTIDE SEQUENCE [LARGE SCALE GENOMIC DNA]</scope>
    <source>
        <strain evidence="2 3">DSM 24830</strain>
    </source>
</reference>
<evidence type="ECO:0000259" key="1">
    <source>
        <dbReference type="PROSITE" id="PS51186"/>
    </source>
</evidence>
<dbReference type="PANTHER" id="PTHR43441">
    <property type="entry name" value="RIBOSOMAL-PROTEIN-SERINE ACETYLTRANSFERASE"/>
    <property type="match status" value="1"/>
</dbReference>
<dbReference type="EMBL" id="SMFQ01000002">
    <property type="protein sequence ID" value="TCJ88943.1"/>
    <property type="molecule type" value="Genomic_DNA"/>
</dbReference>
<feature type="domain" description="N-acetyltransferase" evidence="1">
    <location>
        <begin position="40"/>
        <end position="193"/>
    </location>
</feature>
<dbReference type="InterPro" id="IPR051908">
    <property type="entry name" value="Ribosomal_N-acetyltransferase"/>
</dbReference>
<dbReference type="Pfam" id="PF13302">
    <property type="entry name" value="Acetyltransf_3"/>
    <property type="match status" value="1"/>
</dbReference>
<dbReference type="FunFam" id="3.40.630.30:FF:000047">
    <property type="entry name" value="Acetyltransferase, GNAT family"/>
    <property type="match status" value="1"/>
</dbReference>